<accession>A0AAW1T0U7</accession>
<keyword evidence="6" id="KW-0653">Protein transport</keyword>
<comment type="similarity">
    <text evidence="3">Belongs to the exportin family.</text>
</comment>
<evidence type="ECO:0000256" key="2">
    <source>
        <dbReference type="ARBA" id="ARBA00004496"/>
    </source>
</evidence>
<evidence type="ECO:0000256" key="4">
    <source>
        <dbReference type="ARBA" id="ARBA00022448"/>
    </source>
</evidence>
<dbReference type="Proteomes" id="UP001485043">
    <property type="component" value="Unassembled WGS sequence"/>
</dbReference>
<dbReference type="GO" id="GO:0006611">
    <property type="term" value="P:protein export from nucleus"/>
    <property type="evidence" value="ECO:0007669"/>
    <property type="project" value="TreeGrafter"/>
</dbReference>
<evidence type="ECO:0000313" key="9">
    <source>
        <dbReference type="Proteomes" id="UP001485043"/>
    </source>
</evidence>
<dbReference type="PANTHER" id="PTHR12596:SF2">
    <property type="entry name" value="EXPORTIN-7 ISOFORM X1"/>
    <property type="match status" value="1"/>
</dbReference>
<dbReference type="GO" id="GO:0005643">
    <property type="term" value="C:nuclear pore"/>
    <property type="evidence" value="ECO:0007669"/>
    <property type="project" value="TreeGrafter"/>
</dbReference>
<sequence>MALCMPLNDILSYRKVARSYFGLLDVLAHNHTSVLAQTDIHTFSSILISLDSGLRNLEPSISSQCATAVENLAASYLKNSQAFGAEVTSPAAQAIGQHLQQRPELLPQLMTTLFEIVLFDDCSNQWSLSRPMLALILINEPIFNNLKRQLISTQPKDR</sequence>
<evidence type="ECO:0000256" key="1">
    <source>
        <dbReference type="ARBA" id="ARBA00004123"/>
    </source>
</evidence>
<dbReference type="EMBL" id="JALJOV010000585">
    <property type="protein sequence ID" value="KAK9862581.1"/>
    <property type="molecule type" value="Genomic_DNA"/>
</dbReference>
<protein>
    <submittedName>
        <fullName evidence="8">Uncharacterized protein</fullName>
    </submittedName>
</protein>
<keyword evidence="5" id="KW-0963">Cytoplasm</keyword>
<reference evidence="8 9" key="1">
    <citation type="journal article" date="2024" name="Nat. Commun.">
        <title>Phylogenomics reveals the evolutionary origins of lichenization in chlorophyte algae.</title>
        <authorList>
            <person name="Puginier C."/>
            <person name="Libourel C."/>
            <person name="Otte J."/>
            <person name="Skaloud P."/>
            <person name="Haon M."/>
            <person name="Grisel S."/>
            <person name="Petersen M."/>
            <person name="Berrin J.G."/>
            <person name="Delaux P.M."/>
            <person name="Dal Grande F."/>
            <person name="Keller J."/>
        </authorList>
    </citation>
    <scope>NUCLEOTIDE SEQUENCE [LARGE SCALE GENOMIC DNA]</scope>
    <source>
        <strain evidence="8 9">SAG 2523</strain>
    </source>
</reference>
<comment type="subcellular location">
    <subcellularLocation>
        <location evidence="2">Cytoplasm</location>
    </subcellularLocation>
    <subcellularLocation>
        <location evidence="1">Nucleus</location>
    </subcellularLocation>
</comment>
<gene>
    <name evidence="8" type="ORF">WJX84_002726</name>
</gene>
<dbReference type="InterPro" id="IPR044189">
    <property type="entry name" value="XPO4/7-like"/>
</dbReference>
<evidence type="ECO:0000256" key="5">
    <source>
        <dbReference type="ARBA" id="ARBA00022490"/>
    </source>
</evidence>
<keyword evidence="7" id="KW-0539">Nucleus</keyword>
<evidence type="ECO:0000256" key="7">
    <source>
        <dbReference type="ARBA" id="ARBA00023242"/>
    </source>
</evidence>
<dbReference type="GO" id="GO:0005049">
    <property type="term" value="F:nuclear export signal receptor activity"/>
    <property type="evidence" value="ECO:0007669"/>
    <property type="project" value="InterPro"/>
</dbReference>
<dbReference type="InterPro" id="IPR011989">
    <property type="entry name" value="ARM-like"/>
</dbReference>
<dbReference type="GO" id="GO:0005737">
    <property type="term" value="C:cytoplasm"/>
    <property type="evidence" value="ECO:0007669"/>
    <property type="project" value="UniProtKB-SubCell"/>
</dbReference>
<proteinExistence type="inferred from homology"/>
<comment type="caution">
    <text evidence="8">The sequence shown here is derived from an EMBL/GenBank/DDBJ whole genome shotgun (WGS) entry which is preliminary data.</text>
</comment>
<evidence type="ECO:0000256" key="3">
    <source>
        <dbReference type="ARBA" id="ARBA00009466"/>
    </source>
</evidence>
<dbReference type="PANTHER" id="PTHR12596">
    <property type="entry name" value="EXPORTIN 4,7-RELATED"/>
    <property type="match status" value="1"/>
</dbReference>
<evidence type="ECO:0000313" key="8">
    <source>
        <dbReference type="EMBL" id="KAK9862581.1"/>
    </source>
</evidence>
<keyword evidence="9" id="KW-1185">Reference proteome</keyword>
<dbReference type="Gene3D" id="1.25.10.10">
    <property type="entry name" value="Leucine-rich Repeat Variant"/>
    <property type="match status" value="1"/>
</dbReference>
<organism evidence="8 9">
    <name type="scientific">Apatococcus fuscideae</name>
    <dbReference type="NCBI Taxonomy" id="2026836"/>
    <lineage>
        <taxon>Eukaryota</taxon>
        <taxon>Viridiplantae</taxon>
        <taxon>Chlorophyta</taxon>
        <taxon>core chlorophytes</taxon>
        <taxon>Trebouxiophyceae</taxon>
        <taxon>Chlorellales</taxon>
        <taxon>Chlorellaceae</taxon>
        <taxon>Apatococcus</taxon>
    </lineage>
</organism>
<name>A0AAW1T0U7_9CHLO</name>
<evidence type="ECO:0000256" key="6">
    <source>
        <dbReference type="ARBA" id="ARBA00022927"/>
    </source>
</evidence>
<dbReference type="AlphaFoldDB" id="A0AAW1T0U7"/>
<keyword evidence="4" id="KW-0813">Transport</keyword>